<evidence type="ECO:0000313" key="1">
    <source>
        <dbReference type="EMBL" id="CAI9725224.1"/>
    </source>
</evidence>
<keyword evidence="2" id="KW-1185">Reference proteome</keyword>
<sequence>MFAGEYYTNAFIETVCGLQNNYDLGYAEITLNIISALSFGVGDYGLFKNHLPEDRDLKLPAVNYKLTAAKYHKR</sequence>
<organism evidence="1 2">
    <name type="scientific">Octopus vulgaris</name>
    <name type="common">Common octopus</name>
    <dbReference type="NCBI Taxonomy" id="6645"/>
    <lineage>
        <taxon>Eukaryota</taxon>
        <taxon>Metazoa</taxon>
        <taxon>Spiralia</taxon>
        <taxon>Lophotrochozoa</taxon>
        <taxon>Mollusca</taxon>
        <taxon>Cephalopoda</taxon>
        <taxon>Coleoidea</taxon>
        <taxon>Octopodiformes</taxon>
        <taxon>Octopoda</taxon>
        <taxon>Incirrata</taxon>
        <taxon>Octopodidae</taxon>
        <taxon>Octopus</taxon>
    </lineage>
</organism>
<protein>
    <submittedName>
        <fullName evidence="1">Uncharacterized protein</fullName>
    </submittedName>
</protein>
<reference evidence="1" key="1">
    <citation type="submission" date="2023-08" db="EMBL/GenBank/DDBJ databases">
        <authorList>
            <person name="Alioto T."/>
            <person name="Alioto T."/>
            <person name="Gomez Garrido J."/>
        </authorList>
    </citation>
    <scope>NUCLEOTIDE SEQUENCE</scope>
</reference>
<dbReference type="AlphaFoldDB" id="A0AA36F5L1"/>
<accession>A0AA36F5L1</accession>
<name>A0AA36F5L1_OCTVU</name>
<dbReference type="EMBL" id="OX597820">
    <property type="protein sequence ID" value="CAI9725224.1"/>
    <property type="molecule type" value="Genomic_DNA"/>
</dbReference>
<proteinExistence type="predicted"/>
<dbReference type="Proteomes" id="UP001162480">
    <property type="component" value="Chromosome 7"/>
</dbReference>
<gene>
    <name evidence="1" type="ORF">OCTVUL_1B022101</name>
</gene>
<evidence type="ECO:0000313" key="2">
    <source>
        <dbReference type="Proteomes" id="UP001162480"/>
    </source>
</evidence>